<evidence type="ECO:0008006" key="2">
    <source>
        <dbReference type="Google" id="ProtNLM"/>
    </source>
</evidence>
<reference evidence="1" key="1">
    <citation type="journal article" date="2015" name="Nature">
        <title>Complex archaea that bridge the gap between prokaryotes and eukaryotes.</title>
        <authorList>
            <person name="Spang A."/>
            <person name="Saw J.H."/>
            <person name="Jorgensen S.L."/>
            <person name="Zaremba-Niedzwiedzka K."/>
            <person name="Martijn J."/>
            <person name="Lind A.E."/>
            <person name="van Eijk R."/>
            <person name="Schleper C."/>
            <person name="Guy L."/>
            <person name="Ettema T.J."/>
        </authorList>
    </citation>
    <scope>NUCLEOTIDE SEQUENCE</scope>
</reference>
<proteinExistence type="predicted"/>
<feature type="non-terminal residue" evidence="1">
    <location>
        <position position="1"/>
    </location>
</feature>
<name>A0A0F8W6G1_9ZZZZ</name>
<evidence type="ECO:0000313" key="1">
    <source>
        <dbReference type="EMBL" id="KKK52213.1"/>
    </source>
</evidence>
<comment type="caution">
    <text evidence="1">The sequence shown here is derived from an EMBL/GenBank/DDBJ whole genome shotgun (WGS) entry which is preliminary data.</text>
</comment>
<dbReference type="AlphaFoldDB" id="A0A0F8W6G1"/>
<sequence length="184" mass="21733">LFIIQKEGIMNLDIFNKMEAPELRSYIEFLLKHYRGMDAFWFIYLTEEFDQQTAERINERVWARVTGMAAKDLISRFQIKEKGLNGFVTALQFFPWCILVDYHFEKKSDEVIISVPSCPTQEARLKRGLGEFVCKEMHEGEFISFAREVDDRIQVECQFAPPDPHPDDLFCRWRFFLKGVGKMS</sequence>
<dbReference type="EMBL" id="LAZR01067133">
    <property type="protein sequence ID" value="KKK52213.1"/>
    <property type="molecule type" value="Genomic_DNA"/>
</dbReference>
<accession>A0A0F8W6G1</accession>
<organism evidence="1">
    <name type="scientific">marine sediment metagenome</name>
    <dbReference type="NCBI Taxonomy" id="412755"/>
    <lineage>
        <taxon>unclassified sequences</taxon>
        <taxon>metagenomes</taxon>
        <taxon>ecological metagenomes</taxon>
    </lineage>
</organism>
<dbReference type="Pfam" id="PF19620">
    <property type="entry name" value="DUF6125"/>
    <property type="match status" value="1"/>
</dbReference>
<protein>
    <recommendedName>
        <fullName evidence="2">4-vinyl reductase 4VR domain-containing protein</fullName>
    </recommendedName>
</protein>
<gene>
    <name evidence="1" type="ORF">LCGC14_3107170</name>
</gene>